<reference evidence="2" key="1">
    <citation type="submission" date="2019-03" db="EMBL/GenBank/DDBJ databases">
        <title>Lake Tanganyika Metagenome-Assembled Genomes (MAGs).</title>
        <authorList>
            <person name="Tran P."/>
        </authorList>
    </citation>
    <scope>NUCLEOTIDE SEQUENCE</scope>
    <source>
        <strain evidence="2">K_DeepCast_65m_m2_066</strain>
    </source>
</reference>
<dbReference type="Proteomes" id="UP000712673">
    <property type="component" value="Unassembled WGS sequence"/>
</dbReference>
<proteinExistence type="predicted"/>
<evidence type="ECO:0000256" key="1">
    <source>
        <dbReference type="SAM" id="Phobius"/>
    </source>
</evidence>
<sequence>MPNDDLGLLITLNICLTLMVLLAAVGLTWMIMRQNLWSQEIAERIDLRLRRQYADIDRELQEIIRNAWGKRFLTSLLR</sequence>
<feature type="transmembrane region" description="Helical" evidence="1">
    <location>
        <begin position="6"/>
        <end position="31"/>
    </location>
</feature>
<evidence type="ECO:0000313" key="2">
    <source>
        <dbReference type="EMBL" id="MBM3222218.1"/>
    </source>
</evidence>
<keyword evidence="1" id="KW-0812">Transmembrane</keyword>
<dbReference type="AlphaFoldDB" id="A0A937VX78"/>
<organism evidence="2 3">
    <name type="scientific">Tectimicrobiota bacterium</name>
    <dbReference type="NCBI Taxonomy" id="2528274"/>
    <lineage>
        <taxon>Bacteria</taxon>
        <taxon>Pseudomonadati</taxon>
        <taxon>Nitrospinota/Tectimicrobiota group</taxon>
        <taxon>Candidatus Tectimicrobiota</taxon>
    </lineage>
</organism>
<dbReference type="EMBL" id="VGLS01000003">
    <property type="protein sequence ID" value="MBM3222218.1"/>
    <property type="molecule type" value="Genomic_DNA"/>
</dbReference>
<keyword evidence="1" id="KW-0472">Membrane</keyword>
<accession>A0A937VX78</accession>
<comment type="caution">
    <text evidence="2">The sequence shown here is derived from an EMBL/GenBank/DDBJ whole genome shotgun (WGS) entry which is preliminary data.</text>
</comment>
<keyword evidence="1" id="KW-1133">Transmembrane helix</keyword>
<protein>
    <submittedName>
        <fullName evidence="2">Uncharacterized protein</fullName>
    </submittedName>
</protein>
<name>A0A937VX78_UNCTE</name>
<gene>
    <name evidence="2" type="ORF">FJZ47_00215</name>
</gene>
<evidence type="ECO:0000313" key="3">
    <source>
        <dbReference type="Proteomes" id="UP000712673"/>
    </source>
</evidence>